<dbReference type="PROSITE" id="PS00455">
    <property type="entry name" value="AMP_BINDING"/>
    <property type="match status" value="1"/>
</dbReference>
<comment type="caution">
    <text evidence="5">The sequence shown here is derived from an EMBL/GenBank/DDBJ whole genome shotgun (WGS) entry which is preliminary data.</text>
</comment>
<dbReference type="Pfam" id="PF23562">
    <property type="entry name" value="AMP-binding_C_3"/>
    <property type="match status" value="1"/>
</dbReference>
<dbReference type="InterPro" id="IPR042099">
    <property type="entry name" value="ANL_N_sf"/>
</dbReference>
<dbReference type="SUPFAM" id="SSF56801">
    <property type="entry name" value="Acetyl-CoA synthetase-like"/>
    <property type="match status" value="1"/>
</dbReference>
<dbReference type="PANTHER" id="PTHR43272">
    <property type="entry name" value="LONG-CHAIN-FATTY-ACID--COA LIGASE"/>
    <property type="match status" value="1"/>
</dbReference>
<accession>A0ABR9D3T5</accession>
<protein>
    <submittedName>
        <fullName evidence="5">AMP-binding protein</fullName>
    </submittedName>
</protein>
<evidence type="ECO:0000313" key="6">
    <source>
        <dbReference type="Proteomes" id="UP000652176"/>
    </source>
</evidence>
<dbReference type="Proteomes" id="UP000652176">
    <property type="component" value="Unassembled WGS sequence"/>
</dbReference>
<dbReference type="EMBL" id="JACXSS010000001">
    <property type="protein sequence ID" value="MBD9357735.1"/>
    <property type="molecule type" value="Genomic_DNA"/>
</dbReference>
<dbReference type="Gene3D" id="3.40.50.12780">
    <property type="entry name" value="N-terminal domain of ligase-like"/>
    <property type="match status" value="1"/>
</dbReference>
<dbReference type="RefSeq" id="WP_192375995.1">
    <property type="nucleotide sequence ID" value="NZ_CAJHIV010000001.1"/>
</dbReference>
<proteinExistence type="predicted"/>
<dbReference type="InterPro" id="IPR045851">
    <property type="entry name" value="AMP-bd_C_sf"/>
</dbReference>
<sequence>MSRYKTLPGLLKLKAHENPDDLAHWFHDTEGTWRPVSNLEFYREVLDLSWKLKALGVEKNQAVAIMATTSHYWESIHHAILSLGGIVVGIDPNDNPEQLSTIVKIANIKILVIDRVEYWHKFNNLSQFETIIAFNCAPTENQANTLKFISTPNTTNGTLNDTPQPDILQPSDVATIIFTSGTTGIPKGIAYRHDQIIAAINALLLTYPEVSHQPCHLVCWLPLSNLFQRIVNLCALAGQAEVYFVEQPQKIIEYLPIINPHIFVAVPRFYEKLYQGFEAKLNQQPRFIAQCLRYCLKRGESQTIVGSFFRTANRQIFKSFTALFGKNLRYMVSGSAAIPLWLLKRYQAMGLLILEAYGLSENVVPIAANRFSEYRFGTVGKALPSNIVTLAEDGELLVKGPGAFEGYLGDQQTERSLDISKHLQTGDYAKIDAKGFISLTGRKSEVFKTSTGRKIAPVEIESLLQNDPRIEQAVIFGESRKFLVALTTIVNSRPADDSDAVSYSQGLAMDLPKYLRDLPEYKRPAGAILSFKAFSIEHLELTGNLKLRRKKIQQNYEQWINSLYEALADPQSAIHSQPLMISPDIVLIKLQCPQG</sequence>
<evidence type="ECO:0000256" key="3">
    <source>
        <dbReference type="ARBA" id="ARBA00024484"/>
    </source>
</evidence>
<keyword evidence="1" id="KW-0547">Nucleotide-binding</keyword>
<feature type="domain" description="AMP-dependent synthetase/ligase" evidence="4">
    <location>
        <begin position="14"/>
        <end position="408"/>
    </location>
</feature>
<dbReference type="InterPro" id="IPR020845">
    <property type="entry name" value="AMP-binding_CS"/>
</dbReference>
<evidence type="ECO:0000259" key="4">
    <source>
        <dbReference type="Pfam" id="PF00501"/>
    </source>
</evidence>
<reference evidence="5 6" key="1">
    <citation type="submission" date="2020-09" db="EMBL/GenBank/DDBJ databases">
        <title>Methylomonas albis sp. nov. and Methylomonas fluvii sp. nov.: Two cold-adapted methanotrophs from the River Elbe and an amended description of Methylovulum psychrotolerans strain Eb1.</title>
        <authorList>
            <person name="Bussmann I.K."/>
            <person name="Klings K.-W."/>
            <person name="Warnstedt J."/>
            <person name="Hoppert M."/>
            <person name="Saborowski A."/>
            <person name="Horn F."/>
            <person name="Liebner S."/>
        </authorList>
    </citation>
    <scope>NUCLEOTIDE SEQUENCE [LARGE SCALE GENOMIC DNA]</scope>
    <source>
        <strain evidence="5 6">EbA</strain>
    </source>
</reference>
<keyword evidence="6" id="KW-1185">Reference proteome</keyword>
<name>A0ABR9D3T5_9GAMM</name>
<dbReference type="Gene3D" id="3.30.300.30">
    <property type="match status" value="1"/>
</dbReference>
<organism evidence="5 6">
    <name type="scientific">Methylomonas albis</name>
    <dbReference type="NCBI Taxonomy" id="1854563"/>
    <lineage>
        <taxon>Bacteria</taxon>
        <taxon>Pseudomonadati</taxon>
        <taxon>Pseudomonadota</taxon>
        <taxon>Gammaproteobacteria</taxon>
        <taxon>Methylococcales</taxon>
        <taxon>Methylococcaceae</taxon>
        <taxon>Methylomonas</taxon>
    </lineage>
</organism>
<evidence type="ECO:0000256" key="1">
    <source>
        <dbReference type="ARBA" id="ARBA00022741"/>
    </source>
</evidence>
<dbReference type="InterPro" id="IPR000873">
    <property type="entry name" value="AMP-dep_synth/lig_dom"/>
</dbReference>
<dbReference type="Pfam" id="PF00501">
    <property type="entry name" value="AMP-binding"/>
    <property type="match status" value="1"/>
</dbReference>
<evidence type="ECO:0000256" key="2">
    <source>
        <dbReference type="ARBA" id="ARBA00022840"/>
    </source>
</evidence>
<comment type="catalytic activity">
    <reaction evidence="3">
        <text>a long-chain fatty acid + ATP + CoA = a long-chain fatty acyl-CoA + AMP + diphosphate</text>
        <dbReference type="Rhea" id="RHEA:15421"/>
        <dbReference type="ChEBI" id="CHEBI:30616"/>
        <dbReference type="ChEBI" id="CHEBI:33019"/>
        <dbReference type="ChEBI" id="CHEBI:57287"/>
        <dbReference type="ChEBI" id="CHEBI:57560"/>
        <dbReference type="ChEBI" id="CHEBI:83139"/>
        <dbReference type="ChEBI" id="CHEBI:456215"/>
        <dbReference type="EC" id="6.2.1.3"/>
    </reaction>
    <physiologicalReaction direction="left-to-right" evidence="3">
        <dbReference type="Rhea" id="RHEA:15422"/>
    </physiologicalReaction>
</comment>
<gene>
    <name evidence="5" type="ORF">IE877_17990</name>
</gene>
<evidence type="ECO:0000313" key="5">
    <source>
        <dbReference type="EMBL" id="MBD9357735.1"/>
    </source>
</evidence>
<keyword evidence="2" id="KW-0067">ATP-binding</keyword>
<dbReference type="PANTHER" id="PTHR43272:SF33">
    <property type="entry name" value="AMP-BINDING DOMAIN-CONTAINING PROTEIN-RELATED"/>
    <property type="match status" value="1"/>
</dbReference>